<evidence type="ECO:0000313" key="7">
    <source>
        <dbReference type="Proteomes" id="UP000193642"/>
    </source>
</evidence>
<feature type="active site" evidence="2">
    <location>
        <position position="304"/>
    </location>
</feature>
<feature type="signal peptide" evidence="4">
    <location>
        <begin position="1"/>
        <end position="20"/>
    </location>
</feature>
<evidence type="ECO:0000256" key="3">
    <source>
        <dbReference type="PIRSR" id="PIRSR601461-2"/>
    </source>
</evidence>
<accession>A0A1Y2BRP1</accession>
<keyword evidence="3" id="KW-1015">Disulfide bond</keyword>
<dbReference type="SUPFAM" id="SSF50630">
    <property type="entry name" value="Acid proteases"/>
    <property type="match status" value="1"/>
</dbReference>
<dbReference type="PANTHER" id="PTHR47966">
    <property type="entry name" value="BETA-SITE APP-CLEAVING ENZYME, ISOFORM A-RELATED"/>
    <property type="match status" value="1"/>
</dbReference>
<dbReference type="Pfam" id="PF00026">
    <property type="entry name" value="Asp"/>
    <property type="match status" value="1"/>
</dbReference>
<dbReference type="PROSITE" id="PS51767">
    <property type="entry name" value="PEPTIDASE_A1"/>
    <property type="match status" value="1"/>
</dbReference>
<dbReference type="InterPro" id="IPR001461">
    <property type="entry name" value="Aspartic_peptidase_A1"/>
</dbReference>
<evidence type="ECO:0000256" key="2">
    <source>
        <dbReference type="PIRSR" id="PIRSR601461-1"/>
    </source>
</evidence>
<dbReference type="InterPro" id="IPR021109">
    <property type="entry name" value="Peptidase_aspartic_dom_sf"/>
</dbReference>
<keyword evidence="6" id="KW-0378">Hydrolase</keyword>
<reference evidence="6 7" key="1">
    <citation type="submission" date="2016-07" db="EMBL/GenBank/DDBJ databases">
        <title>Pervasive Adenine N6-methylation of Active Genes in Fungi.</title>
        <authorList>
            <consortium name="DOE Joint Genome Institute"/>
            <person name="Mondo S.J."/>
            <person name="Dannebaum R.O."/>
            <person name="Kuo R.C."/>
            <person name="Labutti K."/>
            <person name="Haridas S."/>
            <person name="Kuo A."/>
            <person name="Salamov A."/>
            <person name="Ahrendt S.R."/>
            <person name="Lipzen A."/>
            <person name="Sullivan W."/>
            <person name="Andreopoulos W.B."/>
            <person name="Clum A."/>
            <person name="Lindquist E."/>
            <person name="Daum C."/>
            <person name="Ramamoorthy G.K."/>
            <person name="Gryganskyi A."/>
            <person name="Culley D."/>
            <person name="Magnuson J.K."/>
            <person name="James T.Y."/>
            <person name="O'Malley M.A."/>
            <person name="Stajich J.E."/>
            <person name="Spatafora J.W."/>
            <person name="Visel A."/>
            <person name="Grigoriev I.V."/>
        </authorList>
    </citation>
    <scope>NUCLEOTIDE SEQUENCE [LARGE SCALE GENOMIC DNA]</scope>
    <source>
        <strain evidence="6 7">JEL800</strain>
    </source>
</reference>
<keyword evidence="6" id="KW-0645">Protease</keyword>
<comment type="similarity">
    <text evidence="1">Belongs to the peptidase A1 family.</text>
</comment>
<feature type="disulfide bond" evidence="3">
    <location>
        <begin position="116"/>
        <end position="121"/>
    </location>
</feature>
<dbReference type="InterPro" id="IPR033121">
    <property type="entry name" value="PEPTIDASE_A1"/>
</dbReference>
<proteinExistence type="inferred from homology"/>
<dbReference type="STRING" id="329046.A0A1Y2BRP1"/>
<keyword evidence="4" id="KW-0732">Signal</keyword>
<feature type="domain" description="Peptidase A1" evidence="5">
    <location>
        <begin position="85"/>
        <end position="422"/>
    </location>
</feature>
<dbReference type="EMBL" id="MCGO01000051">
    <property type="protein sequence ID" value="ORY37297.1"/>
    <property type="molecule type" value="Genomic_DNA"/>
</dbReference>
<dbReference type="Proteomes" id="UP000193642">
    <property type="component" value="Unassembled WGS sequence"/>
</dbReference>
<dbReference type="OrthoDB" id="15189at2759"/>
<dbReference type="PANTHER" id="PTHR47966:SF51">
    <property type="entry name" value="BETA-SITE APP-CLEAVING ENZYME, ISOFORM A-RELATED"/>
    <property type="match status" value="1"/>
</dbReference>
<comment type="caution">
    <text evidence="6">The sequence shown here is derived from an EMBL/GenBank/DDBJ whole genome shotgun (WGS) entry which is preliminary data.</text>
</comment>
<dbReference type="CDD" id="cd05471">
    <property type="entry name" value="pepsin_like"/>
    <property type="match status" value="1"/>
</dbReference>
<organism evidence="6 7">
    <name type="scientific">Rhizoclosmatium globosum</name>
    <dbReference type="NCBI Taxonomy" id="329046"/>
    <lineage>
        <taxon>Eukaryota</taxon>
        <taxon>Fungi</taxon>
        <taxon>Fungi incertae sedis</taxon>
        <taxon>Chytridiomycota</taxon>
        <taxon>Chytridiomycota incertae sedis</taxon>
        <taxon>Chytridiomycetes</taxon>
        <taxon>Chytridiales</taxon>
        <taxon>Chytriomycetaceae</taxon>
        <taxon>Rhizoclosmatium</taxon>
    </lineage>
</organism>
<feature type="chain" id="PRO_5012937551" evidence="4">
    <location>
        <begin position="21"/>
        <end position="465"/>
    </location>
</feature>
<name>A0A1Y2BRP1_9FUNG</name>
<feature type="active site" evidence="2">
    <location>
        <position position="103"/>
    </location>
</feature>
<dbReference type="InterPro" id="IPR034164">
    <property type="entry name" value="Pepsin-like_dom"/>
</dbReference>
<dbReference type="GO" id="GO:0006508">
    <property type="term" value="P:proteolysis"/>
    <property type="evidence" value="ECO:0007669"/>
    <property type="project" value="UniProtKB-KW"/>
</dbReference>
<dbReference type="GO" id="GO:0004190">
    <property type="term" value="F:aspartic-type endopeptidase activity"/>
    <property type="evidence" value="ECO:0007669"/>
    <property type="project" value="InterPro"/>
</dbReference>
<sequence length="465" mass="49503">MFGWAAIPATLFLCTATASSNSIHLRDQLEHSDSSLFASSNDHISIAITVNRPSFVGPKLLKAVSRASTPSILPITETLNGVTEYSGVIQVGTPPVSYSVLFDTGSFSTWLFGSECKNQYCRANLRYNLTKSSTGKSIGRQIWQSYADGTEFNGTLVQDVVSVGNYSVSDFVFAQVMSFDSPSEARYDGIVGMGFHPTDDSPTLPEVLVANGVLTKPWFSWYIGVDEVNGFIGFGGFDAGLLANPSKELVWISMITDNDLIRAGKIALPMVSVSVGGVVVEKFSSHASPLTTETQGSTGAASWDTGTSAAVVSDVLVRAIGNQIAGAKQVGFTSSDDFTFRVPCNMRREAGGPVLALSFDGGVTLSITALEYILSPDSYDTCYLGLIGRVGGYRNGTYLVGNTFLKRYMNVFDYSQKRIGFGLANGRSSSIADVDVGQGGAAVKSEGYTVSALLSLSVFFSVIMT</sequence>
<evidence type="ECO:0000256" key="1">
    <source>
        <dbReference type="ARBA" id="ARBA00007447"/>
    </source>
</evidence>
<protein>
    <submittedName>
        <fullName evidence="6">Acid protease</fullName>
    </submittedName>
</protein>
<evidence type="ECO:0000256" key="4">
    <source>
        <dbReference type="SAM" id="SignalP"/>
    </source>
</evidence>
<evidence type="ECO:0000313" key="6">
    <source>
        <dbReference type="EMBL" id="ORY37297.1"/>
    </source>
</evidence>
<evidence type="ECO:0000259" key="5">
    <source>
        <dbReference type="PROSITE" id="PS51767"/>
    </source>
</evidence>
<keyword evidence="7" id="KW-1185">Reference proteome</keyword>
<dbReference type="Gene3D" id="2.40.70.10">
    <property type="entry name" value="Acid Proteases"/>
    <property type="match status" value="2"/>
</dbReference>
<gene>
    <name evidence="6" type="ORF">BCR33DRAFT_721644</name>
</gene>
<dbReference type="AlphaFoldDB" id="A0A1Y2BRP1"/>
<dbReference type="PRINTS" id="PR00792">
    <property type="entry name" value="PEPSIN"/>
</dbReference>